<protein>
    <submittedName>
        <fullName evidence="2">Uncharacterized protein</fullName>
    </submittedName>
</protein>
<dbReference type="RefSeq" id="WP_307636211.1">
    <property type="nucleotide sequence ID" value="NZ_JAUSRR010000003.1"/>
</dbReference>
<dbReference type="AlphaFoldDB" id="A0AAW8DTS6"/>
<reference evidence="2" key="1">
    <citation type="submission" date="2023-07" db="EMBL/GenBank/DDBJ databases">
        <title>Sorghum-associated microbial communities from plants grown in Nebraska, USA.</title>
        <authorList>
            <person name="Schachtman D."/>
        </authorList>
    </citation>
    <scope>NUCLEOTIDE SEQUENCE</scope>
    <source>
        <strain evidence="2">DS2795</strain>
    </source>
</reference>
<proteinExistence type="predicted"/>
<keyword evidence="1" id="KW-0732">Signal</keyword>
<evidence type="ECO:0000313" key="3">
    <source>
        <dbReference type="Proteomes" id="UP001244295"/>
    </source>
</evidence>
<dbReference type="Proteomes" id="UP001244295">
    <property type="component" value="Unassembled WGS sequence"/>
</dbReference>
<name>A0AAW8DTS6_9BURK</name>
<sequence>MWIVRTLTAAGLLLGFVLPAPAQASENDSHCVTERNNMGGRPAGSIEEIELCRQWSSD</sequence>
<feature type="signal peptide" evidence="1">
    <location>
        <begin position="1"/>
        <end position="24"/>
    </location>
</feature>
<comment type="caution">
    <text evidence="2">The sequence shown here is derived from an EMBL/GenBank/DDBJ whole genome shotgun (WGS) entry which is preliminary data.</text>
</comment>
<accession>A0AAW8DTS6</accession>
<evidence type="ECO:0000256" key="1">
    <source>
        <dbReference type="SAM" id="SignalP"/>
    </source>
</evidence>
<gene>
    <name evidence="2" type="ORF">J2W25_001613</name>
</gene>
<feature type="chain" id="PRO_5043689946" evidence="1">
    <location>
        <begin position="25"/>
        <end position="58"/>
    </location>
</feature>
<organism evidence="2 3">
    <name type="scientific">Variovorax boronicumulans</name>
    <dbReference type="NCBI Taxonomy" id="436515"/>
    <lineage>
        <taxon>Bacteria</taxon>
        <taxon>Pseudomonadati</taxon>
        <taxon>Pseudomonadota</taxon>
        <taxon>Betaproteobacteria</taxon>
        <taxon>Burkholderiales</taxon>
        <taxon>Comamonadaceae</taxon>
        <taxon>Variovorax</taxon>
    </lineage>
</organism>
<dbReference type="EMBL" id="JAUSRR010000003">
    <property type="protein sequence ID" value="MDP9922592.1"/>
    <property type="molecule type" value="Genomic_DNA"/>
</dbReference>
<evidence type="ECO:0000313" key="2">
    <source>
        <dbReference type="EMBL" id="MDP9922592.1"/>
    </source>
</evidence>